<dbReference type="SUPFAM" id="SSF69322">
    <property type="entry name" value="Tricorn protease domain 2"/>
    <property type="match status" value="1"/>
</dbReference>
<evidence type="ECO:0000313" key="2">
    <source>
        <dbReference type="Proteomes" id="UP000245938"/>
    </source>
</evidence>
<dbReference type="Proteomes" id="UP000245938">
    <property type="component" value="Unassembled WGS sequence"/>
</dbReference>
<dbReference type="AlphaFoldDB" id="A0A2U3AG72"/>
<sequence length="364" mass="42389">MKKKRLGILGLIVVVTIILFIGLKLVQSEEKADVTKNKNSEYFQIVDKDMDKKVDVPFTSITSYRGNKDIVYMSVEDQSPSGLDNKIIQYNRKTQKYTTIFKSKFENPSVQGIELNNNWMVWVDCDEFGSQINPYIMNLDTKEIQPLAKENDKNFQNDFPILIGNYVAWIKKDIQKEKAYIMLKNLQTNETKSIFDLTTFTFRNMSLSSTDGKLLFTDEKNKSGYLYLYDVKSKEMKETKSPYEQIGWAKLINEQQLVYLSFANDSSNNKKLIFYDFSSNNTQEALSNITLVYSLEKDTKNQVYLGYDENEYLEKFRVEKNKLVKVEEFRVPNINGISAKNGIYLLHQDNSSRKKIIIQNKLTN</sequence>
<name>A0A2U3AG72_9BACL</name>
<protein>
    <submittedName>
        <fullName evidence="1">Uncharacterized protein</fullName>
    </submittedName>
</protein>
<dbReference type="OrthoDB" id="2729595at2"/>
<proteinExistence type="predicted"/>
<keyword evidence="2" id="KW-1185">Reference proteome</keyword>
<accession>A0A2U3AG72</accession>
<dbReference type="EMBL" id="QFVR01000034">
    <property type="protein sequence ID" value="PWI23546.1"/>
    <property type="molecule type" value="Genomic_DNA"/>
</dbReference>
<reference evidence="1 2" key="1">
    <citation type="submission" date="2018-05" db="EMBL/GenBank/DDBJ databases">
        <title>Kurthia sibirica genome sequence.</title>
        <authorList>
            <person name="Maclea K.S."/>
            <person name="Goen A.E."/>
        </authorList>
    </citation>
    <scope>NUCLEOTIDE SEQUENCE [LARGE SCALE GENOMIC DNA]</scope>
    <source>
        <strain evidence="1 2">ATCC 49154</strain>
    </source>
</reference>
<organism evidence="1 2">
    <name type="scientific">Kurthia sibirica</name>
    <dbReference type="NCBI Taxonomy" id="202750"/>
    <lineage>
        <taxon>Bacteria</taxon>
        <taxon>Bacillati</taxon>
        <taxon>Bacillota</taxon>
        <taxon>Bacilli</taxon>
        <taxon>Bacillales</taxon>
        <taxon>Caryophanaceae</taxon>
        <taxon>Kurthia</taxon>
    </lineage>
</organism>
<dbReference type="RefSeq" id="WP_109307394.1">
    <property type="nucleotide sequence ID" value="NZ_BJUF01000064.1"/>
</dbReference>
<comment type="caution">
    <text evidence="1">The sequence shown here is derived from an EMBL/GenBank/DDBJ whole genome shotgun (WGS) entry which is preliminary data.</text>
</comment>
<evidence type="ECO:0000313" key="1">
    <source>
        <dbReference type="EMBL" id="PWI23546.1"/>
    </source>
</evidence>
<gene>
    <name evidence="1" type="ORF">DEX24_16035</name>
</gene>